<keyword evidence="2" id="KW-0444">Lipid biosynthesis</keyword>
<evidence type="ECO:0000256" key="2">
    <source>
        <dbReference type="ARBA" id="ARBA00022516"/>
    </source>
</evidence>
<dbReference type="AlphaFoldDB" id="T1K8F9"/>
<accession>T1K8F9</accession>
<evidence type="ECO:0000313" key="11">
    <source>
        <dbReference type="EnsemblMetazoa" id="tetur07g01190.1"/>
    </source>
</evidence>
<dbReference type="GO" id="GO:0006633">
    <property type="term" value="P:fatty acid biosynthetic process"/>
    <property type="evidence" value="ECO:0007669"/>
    <property type="project" value="UniProtKB-KW"/>
</dbReference>
<protein>
    <submittedName>
        <fullName evidence="11">Uncharacterized protein</fullName>
    </submittedName>
</protein>
<keyword evidence="3" id="KW-0808">Transferase</keyword>
<reference evidence="12" key="1">
    <citation type="submission" date="2011-08" db="EMBL/GenBank/DDBJ databases">
        <authorList>
            <person name="Rombauts S."/>
        </authorList>
    </citation>
    <scope>NUCLEOTIDE SEQUENCE</scope>
    <source>
        <strain evidence="12">London</strain>
    </source>
</reference>
<evidence type="ECO:0000256" key="5">
    <source>
        <dbReference type="ARBA" id="ARBA00022832"/>
    </source>
</evidence>
<evidence type="ECO:0000313" key="12">
    <source>
        <dbReference type="Proteomes" id="UP000015104"/>
    </source>
</evidence>
<sequence>MMVCAEPDNLTSPVSYLWNYPFVVNLSYPDYSQSLVNHSSEFIAKNIPFDAVASPDDFPLINNQNLVITLIIIYLCFIIKIIPSLMSSRLPYNLRPWLVVFNGLMFGAYSAGFCIFVYCFPPWRYAMYGEDATLETPLTKVYYMYVHNLIFWARLVDLAVPVFKLLMKKDSTETILHAVYTSIIVTAYSLGYELESKEPYTFLPMFDALKVIFRMFYHILTAPGEKSLMLDGINKSKIHWINVFINAIGLSVIDVKVYVLKEYPILGRKGENRSGVGMHFGLIVRKIVRGMKSLDDLTFHEAMEADCDHFID</sequence>
<proteinExistence type="predicted"/>
<evidence type="ECO:0000256" key="4">
    <source>
        <dbReference type="ARBA" id="ARBA00022692"/>
    </source>
</evidence>
<keyword evidence="4 10" id="KW-0812">Transmembrane</keyword>
<evidence type="ECO:0000256" key="8">
    <source>
        <dbReference type="ARBA" id="ARBA00023136"/>
    </source>
</evidence>
<dbReference type="Proteomes" id="UP000015104">
    <property type="component" value="Unassembled WGS sequence"/>
</dbReference>
<keyword evidence="8 10" id="KW-0472">Membrane</keyword>
<keyword evidence="6 10" id="KW-1133">Transmembrane helix</keyword>
<keyword evidence="5" id="KW-0276">Fatty acid metabolism</keyword>
<dbReference type="InterPro" id="IPR002076">
    <property type="entry name" value="ELO_fam"/>
</dbReference>
<organism evidence="11 12">
    <name type="scientific">Tetranychus urticae</name>
    <name type="common">Two-spotted spider mite</name>
    <dbReference type="NCBI Taxonomy" id="32264"/>
    <lineage>
        <taxon>Eukaryota</taxon>
        <taxon>Metazoa</taxon>
        <taxon>Ecdysozoa</taxon>
        <taxon>Arthropoda</taxon>
        <taxon>Chelicerata</taxon>
        <taxon>Arachnida</taxon>
        <taxon>Acari</taxon>
        <taxon>Acariformes</taxon>
        <taxon>Trombidiformes</taxon>
        <taxon>Prostigmata</taxon>
        <taxon>Eleutherengona</taxon>
        <taxon>Raphignathae</taxon>
        <taxon>Tetranychoidea</taxon>
        <taxon>Tetranychidae</taxon>
        <taxon>Tetranychus</taxon>
    </lineage>
</organism>
<evidence type="ECO:0000256" key="9">
    <source>
        <dbReference type="ARBA" id="ARBA00023160"/>
    </source>
</evidence>
<keyword evidence="7" id="KW-0443">Lipid metabolism</keyword>
<evidence type="ECO:0000256" key="1">
    <source>
        <dbReference type="ARBA" id="ARBA00004141"/>
    </source>
</evidence>
<feature type="transmembrane region" description="Helical" evidence="10">
    <location>
        <begin position="66"/>
        <end position="85"/>
    </location>
</feature>
<dbReference type="GO" id="GO:0009922">
    <property type="term" value="F:fatty acid elongase activity"/>
    <property type="evidence" value="ECO:0007669"/>
    <property type="project" value="InterPro"/>
</dbReference>
<evidence type="ECO:0000256" key="7">
    <source>
        <dbReference type="ARBA" id="ARBA00023098"/>
    </source>
</evidence>
<feature type="transmembrane region" description="Helical" evidence="10">
    <location>
        <begin position="238"/>
        <end position="259"/>
    </location>
</feature>
<evidence type="ECO:0000256" key="10">
    <source>
        <dbReference type="SAM" id="Phobius"/>
    </source>
</evidence>
<keyword evidence="12" id="KW-1185">Reference proteome</keyword>
<comment type="subcellular location">
    <subcellularLocation>
        <location evidence="1">Membrane</location>
        <topology evidence="1">Multi-pass membrane protein</topology>
    </subcellularLocation>
</comment>
<dbReference type="Pfam" id="PF01151">
    <property type="entry name" value="ELO"/>
    <property type="match status" value="1"/>
</dbReference>
<dbReference type="GO" id="GO:0016020">
    <property type="term" value="C:membrane"/>
    <property type="evidence" value="ECO:0007669"/>
    <property type="project" value="UniProtKB-SubCell"/>
</dbReference>
<dbReference type="STRING" id="32264.T1K8F9"/>
<dbReference type="EMBL" id="CAEY01001874">
    <property type="status" value="NOT_ANNOTATED_CDS"/>
    <property type="molecule type" value="Genomic_DNA"/>
</dbReference>
<name>T1K8F9_TETUR</name>
<dbReference type="EnsemblMetazoa" id="tetur07g01190.1">
    <property type="protein sequence ID" value="tetur07g01190.1"/>
    <property type="gene ID" value="tetur07g01190"/>
</dbReference>
<evidence type="ECO:0000256" key="3">
    <source>
        <dbReference type="ARBA" id="ARBA00022679"/>
    </source>
</evidence>
<feature type="transmembrane region" description="Helical" evidence="10">
    <location>
        <begin position="143"/>
        <end position="163"/>
    </location>
</feature>
<keyword evidence="9" id="KW-0275">Fatty acid biosynthesis</keyword>
<reference evidence="11" key="2">
    <citation type="submission" date="2015-06" db="UniProtKB">
        <authorList>
            <consortium name="EnsemblMetazoa"/>
        </authorList>
    </citation>
    <scope>IDENTIFICATION</scope>
</reference>
<dbReference type="HOGENOM" id="CLU_892328_0_0_1"/>
<evidence type="ECO:0000256" key="6">
    <source>
        <dbReference type="ARBA" id="ARBA00022989"/>
    </source>
</evidence>
<feature type="transmembrane region" description="Helical" evidence="10">
    <location>
        <begin position="97"/>
        <end position="123"/>
    </location>
</feature>